<protein>
    <submittedName>
        <fullName evidence="2">DUF397 domain-containing protein</fullName>
    </submittedName>
</protein>
<gene>
    <name evidence="2" type="ORF">J5X75_13970</name>
</gene>
<dbReference type="EMBL" id="JAGFNS010000008">
    <property type="protein sequence ID" value="MBO3738629.1"/>
    <property type="molecule type" value="Genomic_DNA"/>
</dbReference>
<evidence type="ECO:0000313" key="3">
    <source>
        <dbReference type="Proteomes" id="UP000679690"/>
    </source>
</evidence>
<sequence length="68" mass="7596">MQHVQSVDVDWRTSTFCGSNTCIEVARIGDSIAIRDSKDPQGPVQMYSRDEWNAFLDGITGGEFRSLT</sequence>
<keyword evidence="3" id="KW-1185">Reference proteome</keyword>
<evidence type="ECO:0000259" key="1">
    <source>
        <dbReference type="Pfam" id="PF04149"/>
    </source>
</evidence>
<organism evidence="2 3">
    <name type="scientific">Actinoplanes flavus</name>
    <dbReference type="NCBI Taxonomy" id="2820290"/>
    <lineage>
        <taxon>Bacteria</taxon>
        <taxon>Bacillati</taxon>
        <taxon>Actinomycetota</taxon>
        <taxon>Actinomycetes</taxon>
        <taxon>Micromonosporales</taxon>
        <taxon>Micromonosporaceae</taxon>
        <taxon>Actinoplanes</taxon>
    </lineage>
</organism>
<dbReference type="InterPro" id="IPR007278">
    <property type="entry name" value="DUF397"/>
</dbReference>
<accession>A0ABS3UIL7</accession>
<evidence type="ECO:0000313" key="2">
    <source>
        <dbReference type="EMBL" id="MBO3738629.1"/>
    </source>
</evidence>
<feature type="domain" description="DUF397" evidence="1">
    <location>
        <begin position="10"/>
        <end position="59"/>
    </location>
</feature>
<name>A0ABS3UIL7_9ACTN</name>
<proteinExistence type="predicted"/>
<reference evidence="2 3" key="1">
    <citation type="submission" date="2021-03" db="EMBL/GenBank/DDBJ databases">
        <title>Actinoplanes flavus sp. nov., a novel actinomycete isolated from Coconut Palm rhizosphere soil.</title>
        <authorList>
            <person name="Luo X."/>
        </authorList>
    </citation>
    <scope>NUCLEOTIDE SEQUENCE [LARGE SCALE GENOMIC DNA]</scope>
    <source>
        <strain evidence="2 3">NEAU-H7</strain>
    </source>
</reference>
<comment type="caution">
    <text evidence="2">The sequence shown here is derived from an EMBL/GenBank/DDBJ whole genome shotgun (WGS) entry which is preliminary data.</text>
</comment>
<dbReference type="Pfam" id="PF04149">
    <property type="entry name" value="DUF397"/>
    <property type="match status" value="1"/>
</dbReference>
<dbReference type="Proteomes" id="UP000679690">
    <property type="component" value="Unassembled WGS sequence"/>
</dbReference>